<dbReference type="GO" id="GO:0016787">
    <property type="term" value="F:hydrolase activity"/>
    <property type="evidence" value="ECO:0007669"/>
    <property type="project" value="UniProtKB-KW"/>
</dbReference>
<dbReference type="SUPFAM" id="SSF56281">
    <property type="entry name" value="Metallo-hydrolase/oxidoreductase"/>
    <property type="match status" value="1"/>
</dbReference>
<name>A0A5M6CDH0_9BACT</name>
<proteinExistence type="predicted"/>
<dbReference type="InterPro" id="IPR011108">
    <property type="entry name" value="RMMBL"/>
</dbReference>
<dbReference type="InterPro" id="IPR050698">
    <property type="entry name" value="MBL"/>
</dbReference>
<evidence type="ECO:0000256" key="1">
    <source>
        <dbReference type="ARBA" id="ARBA00022801"/>
    </source>
</evidence>
<feature type="domain" description="Beta-Casp" evidence="3">
    <location>
        <begin position="255"/>
        <end position="380"/>
    </location>
</feature>
<dbReference type="Gene3D" id="3.40.50.10890">
    <property type="match status" value="1"/>
</dbReference>
<organism evidence="4 5">
    <name type="scientific">Taibaiella lutea</name>
    <dbReference type="NCBI Taxonomy" id="2608001"/>
    <lineage>
        <taxon>Bacteria</taxon>
        <taxon>Pseudomonadati</taxon>
        <taxon>Bacteroidota</taxon>
        <taxon>Chitinophagia</taxon>
        <taxon>Chitinophagales</taxon>
        <taxon>Chitinophagaceae</taxon>
        <taxon>Taibaiella</taxon>
    </lineage>
</organism>
<dbReference type="RefSeq" id="WP_150032889.1">
    <property type="nucleotide sequence ID" value="NZ_VWSH01000003.1"/>
</dbReference>
<dbReference type="InterPro" id="IPR022712">
    <property type="entry name" value="Beta_Casp"/>
</dbReference>
<dbReference type="PANTHER" id="PTHR11203">
    <property type="entry name" value="CLEAVAGE AND POLYADENYLATION SPECIFICITY FACTOR FAMILY MEMBER"/>
    <property type="match status" value="1"/>
</dbReference>
<dbReference type="EMBL" id="VWSH01000003">
    <property type="protein sequence ID" value="KAA5533141.1"/>
    <property type="molecule type" value="Genomic_DNA"/>
</dbReference>
<dbReference type="AlphaFoldDB" id="A0A5M6CDH0"/>
<gene>
    <name evidence="4" type="ORF">F0919_11360</name>
</gene>
<dbReference type="Pfam" id="PF00753">
    <property type="entry name" value="Lactamase_B"/>
    <property type="match status" value="1"/>
</dbReference>
<feature type="domain" description="Metallo-beta-lactamase" evidence="2">
    <location>
        <begin position="13"/>
        <end position="228"/>
    </location>
</feature>
<dbReference type="PANTHER" id="PTHR11203:SF37">
    <property type="entry name" value="INTEGRATOR COMPLEX SUBUNIT 11"/>
    <property type="match status" value="1"/>
</dbReference>
<dbReference type="InterPro" id="IPR036866">
    <property type="entry name" value="RibonucZ/Hydroxyglut_hydro"/>
</dbReference>
<dbReference type="Pfam" id="PF07521">
    <property type="entry name" value="RMMBL"/>
    <property type="match status" value="1"/>
</dbReference>
<dbReference type="SMART" id="SM01027">
    <property type="entry name" value="Beta-Casp"/>
    <property type="match status" value="1"/>
</dbReference>
<dbReference type="Proteomes" id="UP000323632">
    <property type="component" value="Unassembled WGS sequence"/>
</dbReference>
<dbReference type="GO" id="GO:0004521">
    <property type="term" value="F:RNA endonuclease activity"/>
    <property type="evidence" value="ECO:0007669"/>
    <property type="project" value="TreeGrafter"/>
</dbReference>
<evidence type="ECO:0000313" key="4">
    <source>
        <dbReference type="EMBL" id="KAA5533141.1"/>
    </source>
</evidence>
<sequence length="469" mass="52942">MKIAFHGAAQTVTGSKHLLHIHPDKKVLLDCGMFQGMGRDTLKLNQEFGFEPLEVDIVIISHAHIDHVGLLPKLVKEGYRGPIYLTKATAALAEVLLRDSAHIQEMDLKFANKVKAQKGIPTESPLYTTEDALKVFPLFKILEMQEWNKIDDQIELLYTDAGHILGSTCVHLKITEDGKTVHLTFSGDIGRYGDDILKSPETFPQADFIIMESTYGDKLHPLTVPPSQHLLTQIETTCLHKKGKLIIPAFSVGRTQELLYALNQLELENRLPRLDYFVDSPMSVEVTEVVKKFPELYNKKVREVLEKDDDPFMFTGLTMIEDVEFSKGLNFRKEPCVIISASGMAEAGRVKHHIANNIENPNNTILIVGYCEPESLGGRLRAGAKEVSIFGQEYKVLADVVVIESLSAHGDYEDMSQWLACQDPQKVRKLFLVHGEYEVQQKFKQRLHRKGFHDIEIPRQHEVIGLGKL</sequence>
<evidence type="ECO:0000259" key="3">
    <source>
        <dbReference type="SMART" id="SM01027"/>
    </source>
</evidence>
<dbReference type="InterPro" id="IPR001279">
    <property type="entry name" value="Metallo-B-lactamas"/>
</dbReference>
<dbReference type="CDD" id="cd16295">
    <property type="entry name" value="TTHA0252-CPSF-like_MBL-fold"/>
    <property type="match status" value="1"/>
</dbReference>
<evidence type="ECO:0000259" key="2">
    <source>
        <dbReference type="SMART" id="SM00849"/>
    </source>
</evidence>
<accession>A0A5M6CDH0</accession>
<reference evidence="4 5" key="1">
    <citation type="submission" date="2019-09" db="EMBL/GenBank/DDBJ databases">
        <title>Genome sequence and assembly of Taibaiella sp.</title>
        <authorList>
            <person name="Chhetri G."/>
        </authorList>
    </citation>
    <scope>NUCLEOTIDE SEQUENCE [LARGE SCALE GENOMIC DNA]</scope>
    <source>
        <strain evidence="4 5">KVB11</strain>
    </source>
</reference>
<dbReference type="SMART" id="SM00849">
    <property type="entry name" value="Lactamase_B"/>
    <property type="match status" value="1"/>
</dbReference>
<keyword evidence="5" id="KW-1185">Reference proteome</keyword>
<dbReference type="Gene3D" id="3.60.15.10">
    <property type="entry name" value="Ribonuclease Z/Hydroxyacylglutathione hydrolase-like"/>
    <property type="match status" value="1"/>
</dbReference>
<keyword evidence="1 4" id="KW-0378">Hydrolase</keyword>
<dbReference type="Pfam" id="PF10996">
    <property type="entry name" value="Beta-Casp"/>
    <property type="match status" value="1"/>
</dbReference>
<protein>
    <submittedName>
        <fullName evidence="4">MBL fold metallo-hydrolase</fullName>
    </submittedName>
</protein>
<comment type="caution">
    <text evidence="4">The sequence shown here is derived from an EMBL/GenBank/DDBJ whole genome shotgun (WGS) entry which is preliminary data.</text>
</comment>
<evidence type="ECO:0000313" key="5">
    <source>
        <dbReference type="Proteomes" id="UP000323632"/>
    </source>
</evidence>